<evidence type="ECO:0000256" key="2">
    <source>
        <dbReference type="ARBA" id="ARBA00022764"/>
    </source>
</evidence>
<keyword evidence="5" id="KW-1185">Reference proteome</keyword>
<keyword evidence="2" id="KW-0574">Periplasm</keyword>
<comment type="caution">
    <text evidence="4">The sequence shown here is derived from an EMBL/GenBank/DDBJ whole genome shotgun (WGS) entry which is preliminary data.</text>
</comment>
<accession>A0ABV2L0P4</accession>
<evidence type="ECO:0000313" key="4">
    <source>
        <dbReference type="EMBL" id="MET3691393.1"/>
    </source>
</evidence>
<keyword evidence="1 3" id="KW-0732">Signal</keyword>
<organism evidence="4 5">
    <name type="scientific">Methylobacterium goesingense</name>
    <dbReference type="NCBI Taxonomy" id="243690"/>
    <lineage>
        <taxon>Bacteria</taxon>
        <taxon>Pseudomonadati</taxon>
        <taxon>Pseudomonadota</taxon>
        <taxon>Alphaproteobacteria</taxon>
        <taxon>Hyphomicrobiales</taxon>
        <taxon>Methylobacteriaceae</taxon>
        <taxon>Methylobacterium</taxon>
    </lineage>
</organism>
<feature type="chain" id="PRO_5046710978" evidence="3">
    <location>
        <begin position="23"/>
        <end position="365"/>
    </location>
</feature>
<dbReference type="Pfam" id="PF01547">
    <property type="entry name" value="SBP_bac_1"/>
    <property type="match status" value="1"/>
</dbReference>
<evidence type="ECO:0000313" key="5">
    <source>
        <dbReference type="Proteomes" id="UP001549145"/>
    </source>
</evidence>
<feature type="signal peptide" evidence="3">
    <location>
        <begin position="1"/>
        <end position="22"/>
    </location>
</feature>
<dbReference type="EMBL" id="JBEPMM010000002">
    <property type="protein sequence ID" value="MET3691393.1"/>
    <property type="molecule type" value="Genomic_DNA"/>
</dbReference>
<evidence type="ECO:0000256" key="3">
    <source>
        <dbReference type="SAM" id="SignalP"/>
    </source>
</evidence>
<evidence type="ECO:0000256" key="1">
    <source>
        <dbReference type="ARBA" id="ARBA00022729"/>
    </source>
</evidence>
<dbReference type="Gene3D" id="3.40.190.10">
    <property type="entry name" value="Periplasmic binding protein-like II"/>
    <property type="match status" value="2"/>
</dbReference>
<reference evidence="4 5" key="1">
    <citation type="submission" date="2024-06" db="EMBL/GenBank/DDBJ databases">
        <title>Genomic Encyclopedia of Type Strains, Phase IV (KMG-IV): sequencing the most valuable type-strain genomes for metagenomic binning, comparative biology and taxonomic classification.</title>
        <authorList>
            <person name="Goeker M."/>
        </authorList>
    </citation>
    <scope>NUCLEOTIDE SEQUENCE [LARGE SCALE GENOMIC DNA]</scope>
    <source>
        <strain evidence="4 5">DSM 21331</strain>
    </source>
</reference>
<proteinExistence type="predicted"/>
<dbReference type="PANTHER" id="PTHR30006">
    <property type="entry name" value="THIAMINE-BINDING PERIPLASMIC PROTEIN-RELATED"/>
    <property type="match status" value="1"/>
</dbReference>
<gene>
    <name evidence="4" type="ORF">ABID43_000918</name>
</gene>
<protein>
    <submittedName>
        <fullName evidence="4">Iron(III) transport system substrate-binding protein</fullName>
    </submittedName>
</protein>
<dbReference type="PANTHER" id="PTHR30006:SF25">
    <property type="entry name" value="PHOSPHOGLYCERATE TRANSPORT REGULATORY PROTEIN PGTC"/>
    <property type="match status" value="1"/>
</dbReference>
<dbReference type="RefSeq" id="WP_238279400.1">
    <property type="nucleotide sequence ID" value="NZ_BPQL01000058.1"/>
</dbReference>
<sequence>MNKRLVLSLALSILALTGEAQAQTPVPPGYPAAYAELIEAANKEGALSIYSTADAAEVSELLTQFRALYPKLKVEYADQNSTELYSRYVAEAAAGATADLIWSSAMDLQIKLVNDGYAMTYASPEKSALPDWAKWKDQAYGTTAEPIVFAYNKRLVPEADVPRSHADFAKLLAAQPDALKGKVTSYDPERSGVGFLYVTQDVQISPSTTWDTVKAMGKASAKFYTSTGAMIERVVSGEHTLAYNMIGSYVLQRNRKDPNLSFVLPKDYTQVMSRIAFVSAKAKNPASAKLFLDFILSKAGQVELARHAMTSVRDDLQETHGIKSLPGATEVTLKPIRVGPELLTYLDQITRLRFLKQWQRALAAN</sequence>
<name>A0ABV2L0P4_9HYPH</name>
<dbReference type="InterPro" id="IPR006059">
    <property type="entry name" value="SBP"/>
</dbReference>
<dbReference type="Proteomes" id="UP001549145">
    <property type="component" value="Unassembled WGS sequence"/>
</dbReference>
<dbReference type="SUPFAM" id="SSF53850">
    <property type="entry name" value="Periplasmic binding protein-like II"/>
    <property type="match status" value="1"/>
</dbReference>